<protein>
    <submittedName>
        <fullName evidence="2">Uncharacterized protein</fullName>
    </submittedName>
</protein>
<dbReference type="SUPFAM" id="SSF52266">
    <property type="entry name" value="SGNH hydrolase"/>
    <property type="match status" value="1"/>
</dbReference>
<accession>A0A7S3W8Z5</accession>
<name>A0A7S3W8Z5_EMIHU</name>
<dbReference type="AlphaFoldDB" id="A0A7S3W8Z5"/>
<evidence type="ECO:0000313" key="2">
    <source>
        <dbReference type="EMBL" id="CAE0543705.1"/>
    </source>
</evidence>
<feature type="region of interest" description="Disordered" evidence="1">
    <location>
        <begin position="342"/>
        <end position="364"/>
    </location>
</feature>
<evidence type="ECO:0000256" key="1">
    <source>
        <dbReference type="SAM" id="MobiDB-lite"/>
    </source>
</evidence>
<dbReference type="EMBL" id="HBIR01018350">
    <property type="protein sequence ID" value="CAE0543705.1"/>
    <property type="molecule type" value="Transcribed_RNA"/>
</dbReference>
<organism evidence="2">
    <name type="scientific">Emiliania huxleyi</name>
    <name type="common">Coccolithophore</name>
    <name type="synonym">Pontosphaera huxleyi</name>
    <dbReference type="NCBI Taxonomy" id="2903"/>
    <lineage>
        <taxon>Eukaryota</taxon>
        <taxon>Haptista</taxon>
        <taxon>Haptophyta</taxon>
        <taxon>Prymnesiophyceae</taxon>
        <taxon>Isochrysidales</taxon>
        <taxon>Noelaerhabdaceae</taxon>
        <taxon>Emiliania</taxon>
    </lineage>
</organism>
<dbReference type="PANTHER" id="PTHR34407">
    <property type="entry name" value="EXPRESSED PROTEIN"/>
    <property type="match status" value="1"/>
</dbReference>
<sequence length="559" mass="59032">MEASAGVASCWAVLDSLGTRGRWVPCGSCSERALVPCWPRRGAAKRWPPNVTQSDVAAGAALSAFSAAADPALQCFAHELSKGSPLRIGVFGTSVSANNKRQWNGPSYPEVLQWLLRARLNSNVSVSTVAFPGMSADMREACLDTLLPVGSADMYFVEEASGLGLTPHSRDAAIRAVEQLTDALRARSPTHASMPSVPVGLFSPLDQSCVRRIKRLAPFKPRGSWSSAAKRSAAEAAAEDIAWAVSARDACLHSVNTSMSEGMVRLASTRRLPVVSMMHTLSPLLASTPVGPTGSGLSELLQRFTRDYVHFTFYGHLLAALMLDGLLAEAARLAAKHLARGRDPCRRRPSAGTGGGEAGASSPRSCAVGEALKPLVVGASGFAYTVEWSLQGNPKPGYVGGVPGAALHLCQPRPHSRGGRSVIDVGHLVSFDGMGRGEVACWADCSCAPTRFDSHWKRQNSVGALKSVKVAWRDRGQPAQAAAADGPPSAHCGGCGLTVTVLNETSSNGHKVKIISLVSGLSGHGGDGAVVWMHNPKTKHPYGYEEIASEVWPRKKGRR</sequence>
<proteinExistence type="predicted"/>
<dbReference type="PANTHER" id="PTHR34407:SF1">
    <property type="entry name" value="SGNH HYDROLASE-TYPE ESTERASE DOMAIN-CONTAINING PROTEIN"/>
    <property type="match status" value="1"/>
</dbReference>
<reference evidence="2" key="1">
    <citation type="submission" date="2021-01" db="EMBL/GenBank/DDBJ databases">
        <authorList>
            <person name="Corre E."/>
            <person name="Pelletier E."/>
            <person name="Niang G."/>
            <person name="Scheremetjew M."/>
            <person name="Finn R."/>
            <person name="Kale V."/>
            <person name="Holt S."/>
            <person name="Cochrane G."/>
            <person name="Meng A."/>
            <person name="Brown T."/>
            <person name="Cohen L."/>
        </authorList>
    </citation>
    <scope>NUCLEOTIDE SEQUENCE</scope>
    <source>
        <strain evidence="2">379</strain>
    </source>
</reference>
<gene>
    <name evidence="2" type="ORF">EHUX00137_LOCUS13816</name>
</gene>